<sequence>MSNLNQQSYLDILGGPEKENNGEVIALLETAGDGNEKKTGKAKGRNGKSAGNPRVVCIYGNKHIYDDGKMTLEDIRKDLQKRYYPELARERTVMEYDMKTGIIFPRIKSIKKGNGRKHFLSVREMAESPARVVNILAARHGYYEIRKNEIGIFSAMTDKVADLDLWESGFKPFLPPIPFSLLARAIAFFKSTYYESMVQFFWDRQKREYFIHCPEQRVTALSIDAERDGPEQEHLLVLDLHSHNYFSAHFGREDDKDELETRIYGVVGGTDNFFPEIRVRISSGGNFCEIPPEQIFESPFNSFEENWSEKVTIQEEEKI</sequence>
<dbReference type="OrthoDB" id="1956305at2"/>
<dbReference type="EMBL" id="BFAV01000142">
    <property type="protein sequence ID" value="GBF34596.1"/>
    <property type="molecule type" value="Genomic_DNA"/>
</dbReference>
<comment type="caution">
    <text evidence="1">The sequence shown here is derived from an EMBL/GenBank/DDBJ whole genome shotgun (WGS) entry which is preliminary data.</text>
</comment>
<evidence type="ECO:0000313" key="1">
    <source>
        <dbReference type="EMBL" id="GBF34596.1"/>
    </source>
</evidence>
<reference evidence="2" key="1">
    <citation type="submission" date="2018-02" db="EMBL/GenBank/DDBJ databases">
        <title>Genome sequence of Desulfocucumis palustris strain NAW-5.</title>
        <authorList>
            <person name="Watanabe M."/>
            <person name="Kojima H."/>
            <person name="Fukui M."/>
        </authorList>
    </citation>
    <scope>NUCLEOTIDE SEQUENCE [LARGE SCALE GENOMIC DNA]</scope>
    <source>
        <strain evidence="2">NAW-5</strain>
    </source>
</reference>
<evidence type="ECO:0000313" key="2">
    <source>
        <dbReference type="Proteomes" id="UP000239549"/>
    </source>
</evidence>
<proteinExistence type="predicted"/>
<evidence type="ECO:0008006" key="3">
    <source>
        <dbReference type="Google" id="ProtNLM"/>
    </source>
</evidence>
<dbReference type="RefSeq" id="WP_104372821.1">
    <property type="nucleotide sequence ID" value="NZ_BFAV01000142.1"/>
</dbReference>
<keyword evidence="2" id="KW-1185">Reference proteome</keyword>
<name>A0A2L2XJZ3_9FIRM</name>
<dbReference type="AlphaFoldDB" id="A0A2L2XJZ3"/>
<dbReference type="Proteomes" id="UP000239549">
    <property type="component" value="Unassembled WGS sequence"/>
</dbReference>
<gene>
    <name evidence="1" type="ORF">DCCM_3715</name>
</gene>
<organism evidence="1 2">
    <name type="scientific">Desulfocucumis palustris</name>
    <dbReference type="NCBI Taxonomy" id="1898651"/>
    <lineage>
        <taxon>Bacteria</taxon>
        <taxon>Bacillati</taxon>
        <taxon>Bacillota</taxon>
        <taxon>Clostridia</taxon>
        <taxon>Eubacteriales</taxon>
        <taxon>Desulfocucumaceae</taxon>
        <taxon>Desulfocucumis</taxon>
    </lineage>
</organism>
<protein>
    <recommendedName>
        <fullName evidence="3">PRTRC system protein A</fullName>
    </recommendedName>
</protein>
<accession>A0A2L2XJZ3</accession>